<dbReference type="PANTHER" id="PTHR31686">
    <property type="match status" value="1"/>
</dbReference>
<protein>
    <recommendedName>
        <fullName evidence="12">Sulfite transporter Ssu2</fullName>
    </recommendedName>
</protein>
<dbReference type="PANTHER" id="PTHR31686:SF2">
    <property type="entry name" value="C4-DICARBOXYLATE TRANSPORTER_MALIC ACID TRANSPORT PROTEIN"/>
    <property type="match status" value="1"/>
</dbReference>
<feature type="transmembrane region" description="Helical" evidence="9">
    <location>
        <begin position="70"/>
        <end position="87"/>
    </location>
</feature>
<keyword evidence="7 9" id="KW-0472">Membrane</keyword>
<evidence type="ECO:0000256" key="6">
    <source>
        <dbReference type="ARBA" id="ARBA00022989"/>
    </source>
</evidence>
<keyword evidence="4" id="KW-1003">Cell membrane</keyword>
<feature type="transmembrane region" description="Helical" evidence="9">
    <location>
        <begin position="355"/>
        <end position="376"/>
    </location>
</feature>
<dbReference type="FunFam" id="1.50.10.150:FF:000005">
    <property type="entry name" value="Sulfite efflux pump SSU1"/>
    <property type="match status" value="1"/>
</dbReference>
<keyword evidence="11" id="KW-1185">Reference proteome</keyword>
<feature type="transmembrane region" description="Helical" evidence="9">
    <location>
        <begin position="169"/>
        <end position="193"/>
    </location>
</feature>
<keyword evidence="3" id="KW-0813">Transport</keyword>
<dbReference type="Proteomes" id="UP000799779">
    <property type="component" value="Unassembled WGS sequence"/>
</dbReference>
<dbReference type="InterPro" id="IPR004695">
    <property type="entry name" value="SLAC1/Mae1/Ssu1/TehA"/>
</dbReference>
<evidence type="ECO:0000256" key="8">
    <source>
        <dbReference type="SAM" id="MobiDB-lite"/>
    </source>
</evidence>
<evidence type="ECO:0000256" key="5">
    <source>
        <dbReference type="ARBA" id="ARBA00022692"/>
    </source>
</evidence>
<evidence type="ECO:0000256" key="9">
    <source>
        <dbReference type="SAM" id="Phobius"/>
    </source>
</evidence>
<feature type="transmembrane region" description="Helical" evidence="9">
    <location>
        <begin position="243"/>
        <end position="262"/>
    </location>
</feature>
<feature type="transmembrane region" description="Helical" evidence="9">
    <location>
        <begin position="93"/>
        <end position="118"/>
    </location>
</feature>
<dbReference type="EMBL" id="ML977614">
    <property type="protein sequence ID" value="KAF1997378.1"/>
    <property type="molecule type" value="Genomic_DNA"/>
</dbReference>
<evidence type="ECO:0000256" key="4">
    <source>
        <dbReference type="ARBA" id="ARBA00022475"/>
    </source>
</evidence>
<dbReference type="InterPro" id="IPR038665">
    <property type="entry name" value="Voltage-dep_anion_channel_sf"/>
</dbReference>
<evidence type="ECO:0000256" key="7">
    <source>
        <dbReference type="ARBA" id="ARBA00023136"/>
    </source>
</evidence>
<feature type="transmembrane region" description="Helical" evidence="9">
    <location>
        <begin position="318"/>
        <end position="343"/>
    </location>
</feature>
<feature type="transmembrane region" description="Helical" evidence="9">
    <location>
        <begin position="205"/>
        <end position="223"/>
    </location>
</feature>
<dbReference type="Gene3D" id="1.50.10.150">
    <property type="entry name" value="Voltage-dependent anion channel"/>
    <property type="match status" value="1"/>
</dbReference>
<evidence type="ECO:0000313" key="11">
    <source>
        <dbReference type="Proteomes" id="UP000799779"/>
    </source>
</evidence>
<evidence type="ECO:0000256" key="1">
    <source>
        <dbReference type="ARBA" id="ARBA00004651"/>
    </source>
</evidence>
<dbReference type="Pfam" id="PF03595">
    <property type="entry name" value="SLAC1"/>
    <property type="match status" value="1"/>
</dbReference>
<reference evidence="10" key="1">
    <citation type="journal article" date="2020" name="Stud. Mycol.">
        <title>101 Dothideomycetes genomes: a test case for predicting lifestyles and emergence of pathogens.</title>
        <authorList>
            <person name="Haridas S."/>
            <person name="Albert R."/>
            <person name="Binder M."/>
            <person name="Bloem J."/>
            <person name="Labutti K."/>
            <person name="Salamov A."/>
            <person name="Andreopoulos B."/>
            <person name="Baker S."/>
            <person name="Barry K."/>
            <person name="Bills G."/>
            <person name="Bluhm B."/>
            <person name="Cannon C."/>
            <person name="Castanera R."/>
            <person name="Culley D."/>
            <person name="Daum C."/>
            <person name="Ezra D."/>
            <person name="Gonzalez J."/>
            <person name="Henrissat B."/>
            <person name="Kuo A."/>
            <person name="Liang C."/>
            <person name="Lipzen A."/>
            <person name="Lutzoni F."/>
            <person name="Magnuson J."/>
            <person name="Mondo S."/>
            <person name="Nolan M."/>
            <person name="Ohm R."/>
            <person name="Pangilinan J."/>
            <person name="Park H.-J."/>
            <person name="Ramirez L."/>
            <person name="Alfaro M."/>
            <person name="Sun H."/>
            <person name="Tritt A."/>
            <person name="Yoshinaga Y."/>
            <person name="Zwiers L.-H."/>
            <person name="Turgeon B."/>
            <person name="Goodwin S."/>
            <person name="Spatafora J."/>
            <person name="Crous P."/>
            <person name="Grigoriev I."/>
        </authorList>
    </citation>
    <scope>NUCLEOTIDE SEQUENCE</scope>
    <source>
        <strain evidence="10">CBS 123094</strain>
    </source>
</reference>
<keyword evidence="6 9" id="KW-1133">Transmembrane helix</keyword>
<feature type="region of interest" description="Disordered" evidence="8">
    <location>
        <begin position="426"/>
        <end position="447"/>
    </location>
</feature>
<evidence type="ECO:0000256" key="3">
    <source>
        <dbReference type="ARBA" id="ARBA00022448"/>
    </source>
</evidence>
<comment type="subcellular location">
    <subcellularLocation>
        <location evidence="1">Cell membrane</location>
        <topology evidence="1">Multi-pass membrane protein</topology>
    </subcellularLocation>
</comment>
<dbReference type="AlphaFoldDB" id="A0A6A5W8C2"/>
<dbReference type="GO" id="GO:0000319">
    <property type="term" value="F:sulfite transmembrane transporter activity"/>
    <property type="evidence" value="ECO:0007669"/>
    <property type="project" value="TreeGrafter"/>
</dbReference>
<dbReference type="GO" id="GO:0005886">
    <property type="term" value="C:plasma membrane"/>
    <property type="evidence" value="ECO:0007669"/>
    <property type="project" value="UniProtKB-SubCell"/>
</dbReference>
<dbReference type="CDD" id="cd09318">
    <property type="entry name" value="TDT_SSU1"/>
    <property type="match status" value="1"/>
</dbReference>
<feature type="transmembrane region" description="Helical" evidence="9">
    <location>
        <begin position="382"/>
        <end position="403"/>
    </location>
</feature>
<accession>A0A6A5W8C2</accession>
<feature type="transmembrane region" description="Helical" evidence="9">
    <location>
        <begin position="274"/>
        <end position="298"/>
    </location>
</feature>
<feature type="compositionally biased region" description="Basic and acidic residues" evidence="8">
    <location>
        <begin position="437"/>
        <end position="447"/>
    </location>
</feature>
<gene>
    <name evidence="10" type="ORF">P154DRAFT_283284</name>
</gene>
<dbReference type="InterPro" id="IPR051629">
    <property type="entry name" value="Sulfite_efflux_TDT"/>
</dbReference>
<proteinExistence type="inferred from homology"/>
<sequence>MDDTEIERIVSNDPALSSQHIPVRRWRPDGPIQQISTSSGDSPAAAVSPQKLAKYEVGWRRIVRNFSPSWFSLTMGTGIVSLLFITIPFKADWLYWLAVIFFCLNVGIFFSALTISILRYTLYPEIWLVMIADSTNSLFLGTIPMGFATLIEAWIFLCIPYWGEWAVTVAFVCWIIDSVVALAVTISLTVLLISASERQALHRITAAQLLPIAATIVASGTGAELAKVLPNPDTSLGVLLASYIMWGMSTPLAMTVLVMYYTRLALHKLPPREIVVSSFLPLGPLGMGGYTIMYLGSVCRTVFPQTRFFEDLPMAGDIFHILGIFIALIMWGFGLTWLCFALASIYRSRPFPFNMGWWGFTFPLGVFAVSTIEFGIQMPSLFFKVLGTIFSVAVILLWVVVAIGTGRGAWDGKLFHAPCLANLSKKSEERDGDEAGEGEKRLETSDN</sequence>
<keyword evidence="5 9" id="KW-0812">Transmembrane</keyword>
<comment type="similarity">
    <text evidence="2">Belongs to the tellurite-resistance/dicarboxylate transporter (TDT) family.</text>
</comment>
<evidence type="ECO:0008006" key="12">
    <source>
        <dbReference type="Google" id="ProtNLM"/>
    </source>
</evidence>
<evidence type="ECO:0000256" key="2">
    <source>
        <dbReference type="ARBA" id="ARBA00008566"/>
    </source>
</evidence>
<evidence type="ECO:0000313" key="10">
    <source>
        <dbReference type="EMBL" id="KAF1997378.1"/>
    </source>
</evidence>
<dbReference type="OrthoDB" id="1099at2759"/>
<feature type="transmembrane region" description="Helical" evidence="9">
    <location>
        <begin position="138"/>
        <end position="163"/>
    </location>
</feature>
<name>A0A6A5W8C2_9PLEO</name>
<organism evidence="10 11">
    <name type="scientific">Amniculicola lignicola CBS 123094</name>
    <dbReference type="NCBI Taxonomy" id="1392246"/>
    <lineage>
        <taxon>Eukaryota</taxon>
        <taxon>Fungi</taxon>
        <taxon>Dikarya</taxon>
        <taxon>Ascomycota</taxon>
        <taxon>Pezizomycotina</taxon>
        <taxon>Dothideomycetes</taxon>
        <taxon>Pleosporomycetidae</taxon>
        <taxon>Pleosporales</taxon>
        <taxon>Amniculicolaceae</taxon>
        <taxon>Amniculicola</taxon>
    </lineage>
</organism>